<evidence type="ECO:0000313" key="2">
    <source>
        <dbReference type="Proteomes" id="UP000053424"/>
    </source>
</evidence>
<reference evidence="2" key="2">
    <citation type="submission" date="2015-01" db="EMBL/GenBank/DDBJ databases">
        <title>Evolutionary Origins and Diversification of the Mycorrhizal Mutualists.</title>
        <authorList>
            <consortium name="DOE Joint Genome Institute"/>
            <consortium name="Mycorrhizal Genomics Consortium"/>
            <person name="Kohler A."/>
            <person name="Kuo A."/>
            <person name="Nagy L.G."/>
            <person name="Floudas D."/>
            <person name="Copeland A."/>
            <person name="Barry K.W."/>
            <person name="Cichocki N."/>
            <person name="Veneault-Fourrey C."/>
            <person name="LaButti K."/>
            <person name="Lindquist E.A."/>
            <person name="Lipzen A."/>
            <person name="Lundell T."/>
            <person name="Morin E."/>
            <person name="Murat C."/>
            <person name="Riley R."/>
            <person name="Ohm R."/>
            <person name="Sun H."/>
            <person name="Tunlid A."/>
            <person name="Henrissat B."/>
            <person name="Grigoriev I.V."/>
            <person name="Hibbett D.S."/>
            <person name="Martin F."/>
        </authorList>
    </citation>
    <scope>NUCLEOTIDE SEQUENCE [LARGE SCALE GENOMIC DNA]</scope>
    <source>
        <strain evidence="2">h7</strain>
    </source>
</reference>
<protein>
    <submittedName>
        <fullName evidence="1">Uncharacterized protein</fullName>
    </submittedName>
</protein>
<evidence type="ECO:0000313" key="1">
    <source>
        <dbReference type="EMBL" id="KIM40005.1"/>
    </source>
</evidence>
<dbReference type="HOGENOM" id="CLU_780879_0_0_1"/>
<name>A0A0C3BTK6_HEBCY</name>
<dbReference type="EMBL" id="KN831784">
    <property type="protein sequence ID" value="KIM40005.1"/>
    <property type="molecule type" value="Genomic_DNA"/>
</dbReference>
<accession>A0A0C3BTK6</accession>
<dbReference type="OrthoDB" id="3049648at2759"/>
<proteinExistence type="predicted"/>
<dbReference type="Proteomes" id="UP000053424">
    <property type="component" value="Unassembled WGS sequence"/>
</dbReference>
<keyword evidence="2" id="KW-1185">Reference proteome</keyword>
<dbReference type="AlphaFoldDB" id="A0A0C3BTK6"/>
<reference evidence="1 2" key="1">
    <citation type="submission" date="2014-04" db="EMBL/GenBank/DDBJ databases">
        <authorList>
            <consortium name="DOE Joint Genome Institute"/>
            <person name="Kuo A."/>
            <person name="Gay G."/>
            <person name="Dore J."/>
            <person name="Kohler A."/>
            <person name="Nagy L.G."/>
            <person name="Floudas D."/>
            <person name="Copeland A."/>
            <person name="Barry K.W."/>
            <person name="Cichocki N."/>
            <person name="Veneault-Fourrey C."/>
            <person name="LaButti K."/>
            <person name="Lindquist E.A."/>
            <person name="Lipzen A."/>
            <person name="Lundell T."/>
            <person name="Morin E."/>
            <person name="Murat C."/>
            <person name="Sun H."/>
            <person name="Tunlid A."/>
            <person name="Henrissat B."/>
            <person name="Grigoriev I.V."/>
            <person name="Hibbett D.S."/>
            <person name="Martin F."/>
            <person name="Nordberg H.P."/>
            <person name="Cantor M.N."/>
            <person name="Hua S.X."/>
        </authorList>
    </citation>
    <scope>NUCLEOTIDE SEQUENCE [LARGE SCALE GENOMIC DNA]</scope>
    <source>
        <strain evidence="2">h7</strain>
    </source>
</reference>
<organism evidence="1 2">
    <name type="scientific">Hebeloma cylindrosporum</name>
    <dbReference type="NCBI Taxonomy" id="76867"/>
    <lineage>
        <taxon>Eukaryota</taxon>
        <taxon>Fungi</taxon>
        <taxon>Dikarya</taxon>
        <taxon>Basidiomycota</taxon>
        <taxon>Agaricomycotina</taxon>
        <taxon>Agaricomycetes</taxon>
        <taxon>Agaricomycetidae</taxon>
        <taxon>Agaricales</taxon>
        <taxon>Agaricineae</taxon>
        <taxon>Hymenogastraceae</taxon>
        <taxon>Hebeloma</taxon>
    </lineage>
</organism>
<sequence>MFFRFAGFFFLGRSLTPLKIGFLCQMIPHMRASPTSNVKPVHELRDDICDIDPKLKIILEGLQPGQVATEIKGMVELACRCIAILEPWNQARSKQPAAEKIIKRVQEDFNKFFNLLHRSKEVARSGCKGMQDLSSACFQLSRPTKETSQLKVLVEEISLPLRRADEQRKLIHTKFREARIRVIEISELMPSAMARIENERNKEIADTESRKEGLERQLGVLQSYASMPLALEETLRARSVKKNEARELHTRRCEDALQMLETVPDFLIQLEDCIAKFIRFWWRIEEIVRNVRERIADLGNFPMTWSLRMELAKQAWEEAVMAYHDYIMMIEYLCIIAPPVGTPPSSGRKIMGFLH</sequence>
<gene>
    <name evidence="1" type="ORF">M413DRAFT_189915</name>
</gene>